<feature type="region of interest" description="Disordered" evidence="1">
    <location>
        <begin position="76"/>
        <end position="110"/>
    </location>
</feature>
<evidence type="ECO:0000256" key="1">
    <source>
        <dbReference type="SAM" id="MobiDB-lite"/>
    </source>
</evidence>
<accession>M4DAT0</accession>
<protein>
    <submittedName>
        <fullName evidence="2">Uncharacterized protein</fullName>
    </submittedName>
</protein>
<sequence length="110" mass="11175">MTPKKKKKSRNLLKGSSKMARLQGASKPAGNPRKLAKASPLASASCADAVIAASAVEMSDTTPSVSAVNSEVSVDLQSSPSPTVEKSITLTADEEKSTSAVVGGAFSSDH</sequence>
<evidence type="ECO:0000313" key="2">
    <source>
        <dbReference type="EnsemblPlants" id="Bra013590.1-P"/>
    </source>
</evidence>
<keyword evidence="3" id="KW-1185">Reference proteome</keyword>
<dbReference type="EnsemblPlants" id="Bra013590.1">
    <property type="protein sequence ID" value="Bra013590.1-P"/>
    <property type="gene ID" value="Bra013590"/>
</dbReference>
<dbReference type="HOGENOM" id="CLU_2174552_0_0_1"/>
<feature type="compositionally biased region" description="Polar residues" evidence="1">
    <location>
        <begin position="76"/>
        <end position="90"/>
    </location>
</feature>
<proteinExistence type="predicted"/>
<evidence type="ECO:0000313" key="3">
    <source>
        <dbReference type="Proteomes" id="UP000011750"/>
    </source>
</evidence>
<reference evidence="2 3" key="1">
    <citation type="journal article" date="2011" name="Nat. Genet.">
        <title>The genome of the mesopolyploid crop species Brassica rapa.</title>
        <authorList>
            <consortium name="Brassica rapa Genome Sequencing Project Consortium"/>
            <person name="Wang X."/>
            <person name="Wang H."/>
            <person name="Wang J."/>
            <person name="Sun R."/>
            <person name="Wu J."/>
            <person name="Liu S."/>
            <person name="Bai Y."/>
            <person name="Mun J.H."/>
            <person name="Bancroft I."/>
            <person name="Cheng F."/>
            <person name="Huang S."/>
            <person name="Li X."/>
            <person name="Hua W."/>
            <person name="Wang J."/>
            <person name="Wang X."/>
            <person name="Freeling M."/>
            <person name="Pires J.C."/>
            <person name="Paterson A.H."/>
            <person name="Chalhoub B."/>
            <person name="Wang B."/>
            <person name="Hayward A."/>
            <person name="Sharpe A.G."/>
            <person name="Park B.S."/>
            <person name="Weisshaar B."/>
            <person name="Liu B."/>
            <person name="Li B."/>
            <person name="Liu B."/>
            <person name="Tong C."/>
            <person name="Song C."/>
            <person name="Duran C."/>
            <person name="Peng C."/>
            <person name="Geng C."/>
            <person name="Koh C."/>
            <person name="Lin C."/>
            <person name="Edwards D."/>
            <person name="Mu D."/>
            <person name="Shen D."/>
            <person name="Soumpourou E."/>
            <person name="Li F."/>
            <person name="Fraser F."/>
            <person name="Conant G."/>
            <person name="Lassalle G."/>
            <person name="King G.J."/>
            <person name="Bonnema G."/>
            <person name="Tang H."/>
            <person name="Wang H."/>
            <person name="Belcram H."/>
            <person name="Zhou H."/>
            <person name="Hirakawa H."/>
            <person name="Abe H."/>
            <person name="Guo H."/>
            <person name="Wang H."/>
            <person name="Jin H."/>
            <person name="Parkin I.A."/>
            <person name="Batley J."/>
            <person name="Kim J.S."/>
            <person name="Just J."/>
            <person name="Li J."/>
            <person name="Xu J."/>
            <person name="Deng J."/>
            <person name="Kim J.A."/>
            <person name="Li J."/>
            <person name="Yu J."/>
            <person name="Meng J."/>
            <person name="Wang J."/>
            <person name="Min J."/>
            <person name="Poulain J."/>
            <person name="Wang J."/>
            <person name="Hatakeyama K."/>
            <person name="Wu K."/>
            <person name="Wang L."/>
            <person name="Fang L."/>
            <person name="Trick M."/>
            <person name="Links M.G."/>
            <person name="Zhao M."/>
            <person name="Jin M."/>
            <person name="Ramchiary N."/>
            <person name="Drou N."/>
            <person name="Berkman P.J."/>
            <person name="Cai Q."/>
            <person name="Huang Q."/>
            <person name="Li R."/>
            <person name="Tabata S."/>
            <person name="Cheng S."/>
            <person name="Zhang S."/>
            <person name="Zhang S."/>
            <person name="Huang S."/>
            <person name="Sato S."/>
            <person name="Sun S."/>
            <person name="Kwon S.J."/>
            <person name="Choi S.R."/>
            <person name="Lee T.H."/>
            <person name="Fan W."/>
            <person name="Zhao X."/>
            <person name="Tan X."/>
            <person name="Xu X."/>
            <person name="Wang Y."/>
            <person name="Qiu Y."/>
            <person name="Yin Y."/>
            <person name="Li Y."/>
            <person name="Du Y."/>
            <person name="Liao Y."/>
            <person name="Lim Y."/>
            <person name="Narusaka Y."/>
            <person name="Wang Y."/>
            <person name="Wang Z."/>
            <person name="Li Z."/>
            <person name="Wang Z."/>
            <person name="Xiong Z."/>
            <person name="Zhang Z."/>
        </authorList>
    </citation>
    <scope>NUCLEOTIDE SEQUENCE [LARGE SCALE GENOMIC DNA]</scope>
    <source>
        <strain evidence="2 3">cv. Chiifu-401-42</strain>
    </source>
</reference>
<feature type="region of interest" description="Disordered" evidence="1">
    <location>
        <begin position="1"/>
        <end position="40"/>
    </location>
</feature>
<dbReference type="AlphaFoldDB" id="M4DAT0"/>
<reference evidence="2" key="3">
    <citation type="submission" date="2023-03" db="UniProtKB">
        <authorList>
            <consortium name="EnsemblPlants"/>
        </authorList>
    </citation>
    <scope>IDENTIFICATION</scope>
    <source>
        <strain evidence="2">cv. Chiifu-401-42</strain>
    </source>
</reference>
<dbReference type="Proteomes" id="UP000011750">
    <property type="component" value="Chromosome A01"/>
</dbReference>
<dbReference type="Gramene" id="Bra013590.1">
    <property type="protein sequence ID" value="Bra013590.1-P"/>
    <property type="gene ID" value="Bra013590"/>
</dbReference>
<feature type="compositionally biased region" description="Basic residues" evidence="1">
    <location>
        <begin position="1"/>
        <end position="11"/>
    </location>
</feature>
<name>M4DAT0_BRACM</name>
<dbReference type="InParanoid" id="M4DAT0"/>
<organism evidence="2 3">
    <name type="scientific">Brassica campestris</name>
    <name type="common">Field mustard</name>
    <dbReference type="NCBI Taxonomy" id="3711"/>
    <lineage>
        <taxon>Eukaryota</taxon>
        <taxon>Viridiplantae</taxon>
        <taxon>Streptophyta</taxon>
        <taxon>Embryophyta</taxon>
        <taxon>Tracheophyta</taxon>
        <taxon>Spermatophyta</taxon>
        <taxon>Magnoliopsida</taxon>
        <taxon>eudicotyledons</taxon>
        <taxon>Gunneridae</taxon>
        <taxon>Pentapetalae</taxon>
        <taxon>rosids</taxon>
        <taxon>malvids</taxon>
        <taxon>Brassicales</taxon>
        <taxon>Brassicaceae</taxon>
        <taxon>Brassiceae</taxon>
        <taxon>Brassica</taxon>
    </lineage>
</organism>
<reference evidence="2 3" key="2">
    <citation type="journal article" date="2018" name="Hortic Res">
        <title>Improved Brassica rapa reference genome by single-molecule sequencing and chromosome conformation capture technologies.</title>
        <authorList>
            <person name="Zhang L."/>
            <person name="Cai X."/>
            <person name="Wu J."/>
            <person name="Liu M."/>
            <person name="Grob S."/>
            <person name="Cheng F."/>
            <person name="Liang J."/>
            <person name="Cai C."/>
            <person name="Liu Z."/>
            <person name="Liu B."/>
            <person name="Wang F."/>
            <person name="Li S."/>
            <person name="Liu F."/>
            <person name="Li X."/>
            <person name="Cheng L."/>
            <person name="Yang W."/>
            <person name="Li M.H."/>
            <person name="Grossniklaus U."/>
            <person name="Zheng H."/>
            <person name="Wang X."/>
        </authorList>
    </citation>
    <scope>NUCLEOTIDE SEQUENCE [LARGE SCALE GENOMIC DNA]</scope>
    <source>
        <strain evidence="2 3">cv. Chiifu-401-42</strain>
    </source>
</reference>